<gene>
    <name evidence="3" type="ORF">CSSPJE1EN1_LOCUS19161</name>
</gene>
<organism evidence="3 4">
    <name type="scientific">Sphagnum jensenii</name>
    <dbReference type="NCBI Taxonomy" id="128206"/>
    <lineage>
        <taxon>Eukaryota</taxon>
        <taxon>Viridiplantae</taxon>
        <taxon>Streptophyta</taxon>
        <taxon>Embryophyta</taxon>
        <taxon>Bryophyta</taxon>
        <taxon>Sphagnophytina</taxon>
        <taxon>Sphagnopsida</taxon>
        <taxon>Sphagnales</taxon>
        <taxon>Sphagnaceae</taxon>
        <taxon>Sphagnum</taxon>
    </lineage>
</organism>
<dbReference type="PRINTS" id="PR00724">
    <property type="entry name" value="CRBOXYPTASEC"/>
</dbReference>
<reference evidence="3" key="1">
    <citation type="submission" date="2024-02" db="EMBL/GenBank/DDBJ databases">
        <authorList>
            <consortium name="ELIXIR-Norway"/>
            <consortium name="Elixir Norway"/>
        </authorList>
    </citation>
    <scope>NUCLEOTIDE SEQUENCE</scope>
</reference>
<dbReference type="EC" id="3.4.16.-" evidence="2"/>
<dbReference type="PANTHER" id="PTHR11802:SF470">
    <property type="entry name" value="CARBOXYPEPTIDASE"/>
    <property type="match status" value="1"/>
</dbReference>
<dbReference type="SUPFAM" id="SSF53474">
    <property type="entry name" value="alpha/beta-Hydrolases"/>
    <property type="match status" value="1"/>
</dbReference>
<dbReference type="Pfam" id="PF00450">
    <property type="entry name" value="Peptidase_S10"/>
    <property type="match status" value="1"/>
</dbReference>
<dbReference type="PANTHER" id="PTHR11802">
    <property type="entry name" value="SERINE PROTEASE FAMILY S10 SERINE CARBOXYPEPTIDASE"/>
    <property type="match status" value="1"/>
</dbReference>
<keyword evidence="2" id="KW-0121">Carboxypeptidase</keyword>
<dbReference type="EMBL" id="OZ020100">
    <property type="protein sequence ID" value="CAK9273683.1"/>
    <property type="molecule type" value="Genomic_DNA"/>
</dbReference>
<dbReference type="InterPro" id="IPR029058">
    <property type="entry name" value="AB_hydrolase_fold"/>
</dbReference>
<dbReference type="Gene3D" id="3.40.50.11320">
    <property type="match status" value="1"/>
</dbReference>
<evidence type="ECO:0000256" key="2">
    <source>
        <dbReference type="RuleBase" id="RU361156"/>
    </source>
</evidence>
<keyword evidence="4" id="KW-1185">Reference proteome</keyword>
<dbReference type="Gene3D" id="6.10.250.940">
    <property type="match status" value="1"/>
</dbReference>
<evidence type="ECO:0000256" key="1">
    <source>
        <dbReference type="ARBA" id="ARBA00009431"/>
    </source>
</evidence>
<dbReference type="Gene3D" id="3.40.50.1820">
    <property type="entry name" value="alpha/beta hydrolase"/>
    <property type="match status" value="1"/>
</dbReference>
<dbReference type="InterPro" id="IPR001563">
    <property type="entry name" value="Peptidase_S10"/>
</dbReference>
<dbReference type="PROSITE" id="PS00131">
    <property type="entry name" value="CARBOXYPEPT_SER_SER"/>
    <property type="match status" value="1"/>
</dbReference>
<keyword evidence="2" id="KW-0645">Protease</keyword>
<protein>
    <recommendedName>
        <fullName evidence="2">Carboxypeptidase</fullName>
        <ecNumber evidence="2">3.4.16.-</ecNumber>
    </recommendedName>
</protein>
<sequence length="459" mass="51292">MKGGKLLLLKVFHKGYSSQTTDRVWELPGAPANVNFTQYAGYVSVRAGSELFYFFVESPQAAASKPLILWLNGGPGCSSLGYGFSEEIGPYRIYPNASSLYLNPYAWNLAANVIFLESPTGVGFSYSNISSENESAGDARTAQENYSFLLNWLERFPAYKSREFYIAGESYAGHYIPELAKAIVDGNKEASSLKINLKGFMAGNPVTDLYWDNVGVIDYYWTHAMISDHTYHQLKKLCNFSDPNCCSNSCINVYSYATIKEIGLIDPYSINTPACTETVGGGSPQKKKFLSFRPNNPFLRGKPMGYDPCTENYAEIYYNRPDVQKALHANISGIIPYNWTGCSNLLQNWTDSPFSMLPLYRELIAAGLRIWVYSGDADSVVPVTSTRYSLDALKLPIVVPWYAWYHHQQVGGRVQGYKGLTFVTIRGAGHEVPLLQHSRFLQMLRVFLADKSLPATPYV</sequence>
<evidence type="ECO:0000313" key="3">
    <source>
        <dbReference type="EMBL" id="CAK9273683.1"/>
    </source>
</evidence>
<evidence type="ECO:0000313" key="4">
    <source>
        <dbReference type="Proteomes" id="UP001497444"/>
    </source>
</evidence>
<dbReference type="InterPro" id="IPR018202">
    <property type="entry name" value="Ser_caboxypep_ser_AS"/>
</dbReference>
<accession>A0ABP0X3K2</accession>
<keyword evidence="2" id="KW-0378">Hydrolase</keyword>
<comment type="similarity">
    <text evidence="1 2">Belongs to the peptidase S10 family.</text>
</comment>
<proteinExistence type="inferred from homology"/>
<name>A0ABP0X3K2_9BRYO</name>
<dbReference type="Proteomes" id="UP001497444">
    <property type="component" value="Chromosome 5"/>
</dbReference>